<evidence type="ECO:0000259" key="1">
    <source>
        <dbReference type="Pfam" id="PF01370"/>
    </source>
</evidence>
<protein>
    <submittedName>
        <fullName evidence="3">Cell division inhibitor</fullName>
    </submittedName>
</protein>
<dbReference type="EMBL" id="LNQE01000886">
    <property type="protein sequence ID" value="KUG23787.1"/>
    <property type="molecule type" value="Genomic_DNA"/>
</dbReference>
<gene>
    <name evidence="3" type="ORF">ASZ90_006383</name>
</gene>
<evidence type="ECO:0000259" key="2">
    <source>
        <dbReference type="Pfam" id="PF08338"/>
    </source>
</evidence>
<accession>A0A0W8FSA5</accession>
<dbReference type="SUPFAM" id="SSF51735">
    <property type="entry name" value="NAD(P)-binding Rossmann-fold domains"/>
    <property type="match status" value="1"/>
</dbReference>
<dbReference type="Gene3D" id="3.40.50.720">
    <property type="entry name" value="NAD(P)-binding Rossmann-like Domain"/>
    <property type="match status" value="1"/>
</dbReference>
<name>A0A0W8FSA5_9ZZZZ</name>
<dbReference type="PANTHER" id="PTHR11092:SF0">
    <property type="entry name" value="EPIMERASE FAMILY PROTEIN SDR39U1"/>
    <property type="match status" value="1"/>
</dbReference>
<dbReference type="AlphaFoldDB" id="A0A0W8FSA5"/>
<dbReference type="InterPro" id="IPR013549">
    <property type="entry name" value="DUF1731"/>
</dbReference>
<dbReference type="InterPro" id="IPR036291">
    <property type="entry name" value="NAD(P)-bd_dom_sf"/>
</dbReference>
<dbReference type="NCBIfam" id="TIGR01777">
    <property type="entry name" value="yfcH"/>
    <property type="match status" value="1"/>
</dbReference>
<dbReference type="PANTHER" id="PTHR11092">
    <property type="entry name" value="SUGAR NUCLEOTIDE EPIMERASE RELATED"/>
    <property type="match status" value="1"/>
</dbReference>
<reference evidence="3" key="1">
    <citation type="journal article" date="2015" name="Proc. Natl. Acad. Sci. U.S.A.">
        <title>Networks of energetic and metabolic interactions define dynamics in microbial communities.</title>
        <authorList>
            <person name="Embree M."/>
            <person name="Liu J.K."/>
            <person name="Al-Bassam M.M."/>
            <person name="Zengler K."/>
        </authorList>
    </citation>
    <scope>NUCLEOTIDE SEQUENCE</scope>
</reference>
<dbReference type="CDD" id="cd05242">
    <property type="entry name" value="SDR_a8"/>
    <property type="match status" value="1"/>
</dbReference>
<dbReference type="GO" id="GO:0051301">
    <property type="term" value="P:cell division"/>
    <property type="evidence" value="ECO:0007669"/>
    <property type="project" value="UniProtKB-KW"/>
</dbReference>
<proteinExistence type="predicted"/>
<feature type="domain" description="DUF1731" evidence="2">
    <location>
        <begin position="252"/>
        <end position="298"/>
    </location>
</feature>
<feature type="domain" description="NAD-dependent epimerase/dehydratase" evidence="1">
    <location>
        <begin position="3"/>
        <end position="224"/>
    </location>
</feature>
<comment type="caution">
    <text evidence="3">The sequence shown here is derived from an EMBL/GenBank/DDBJ whole genome shotgun (WGS) entry which is preliminary data.</text>
</comment>
<evidence type="ECO:0000313" key="3">
    <source>
        <dbReference type="EMBL" id="KUG23787.1"/>
    </source>
</evidence>
<sequence>MNIFMTGGTGFVGTYLTRKLITEGHKVTILTPSQSGTELKMTGLTYLEGNPTIKGKWQDAVGEHDVIINLAGASIFSRWTPEQKKILRESRIETTRNLVSALPADAGRITLFSTSAVGYYGFHEDEELTENMPAGDDFLAKLAYDWEKEALNAQTKGTRVVITRLGIVLGKNGGALGQMIPLFKLLLGGPLGSGKQWFSWVHMEDLAQAFIFLLKHPEIKGAVNLCSPQPLRNADLGKAIGRVLHRPSFMPAPGFMIKLILGEFGSVLLKGQRVIPRRLLDAGFKFRYPDIEEALKNIILD</sequence>
<dbReference type="InterPro" id="IPR010099">
    <property type="entry name" value="SDR39U1"/>
</dbReference>
<keyword evidence="3" id="KW-0131">Cell cycle</keyword>
<organism evidence="3">
    <name type="scientific">hydrocarbon metagenome</name>
    <dbReference type="NCBI Taxonomy" id="938273"/>
    <lineage>
        <taxon>unclassified sequences</taxon>
        <taxon>metagenomes</taxon>
        <taxon>ecological metagenomes</taxon>
    </lineage>
</organism>
<dbReference type="InterPro" id="IPR001509">
    <property type="entry name" value="Epimerase_deHydtase"/>
</dbReference>
<dbReference type="Pfam" id="PF01370">
    <property type="entry name" value="Epimerase"/>
    <property type="match status" value="1"/>
</dbReference>
<keyword evidence="3" id="KW-0132">Cell division</keyword>
<dbReference type="Pfam" id="PF08338">
    <property type="entry name" value="DUF1731"/>
    <property type="match status" value="1"/>
</dbReference>